<dbReference type="InterPro" id="IPR006638">
    <property type="entry name" value="Elp3/MiaA/NifB-like_rSAM"/>
</dbReference>
<keyword evidence="6" id="KW-0474">Menaquinone biosynthesis</keyword>
<evidence type="ECO:0000256" key="5">
    <source>
        <dbReference type="ARBA" id="ARBA00023014"/>
    </source>
</evidence>
<dbReference type="CDD" id="cd01335">
    <property type="entry name" value="Radical_SAM"/>
    <property type="match status" value="1"/>
</dbReference>
<evidence type="ECO:0000256" key="2">
    <source>
        <dbReference type="ARBA" id="ARBA00022691"/>
    </source>
</evidence>
<comment type="function">
    <text evidence="6">Radical SAM enzyme that catalyzes the addition of the adenosyl radical to the double bond of 3-[(1-carboxyvinyl)oxy]benzoate, leading to aminodeoxyfutalosine (AFL), a key intermediate in the formation of menaquinone (MK, vitamin K2) from chorismate.</text>
</comment>
<comment type="similarity">
    <text evidence="6">Belongs to the radical SAM superfamily. MqnE family.</text>
</comment>
<dbReference type="InterPro" id="IPR007197">
    <property type="entry name" value="rSAM"/>
</dbReference>
<dbReference type="PANTHER" id="PTHR43076">
    <property type="entry name" value="FO SYNTHASE (COFH)"/>
    <property type="match status" value="1"/>
</dbReference>
<dbReference type="EC" id="2.5.1.120" evidence="6"/>
<feature type="binding site" evidence="6 7">
    <location>
        <position position="77"/>
    </location>
    <ligand>
        <name>[4Fe-4S] cluster</name>
        <dbReference type="ChEBI" id="CHEBI:49883"/>
        <note>4Fe-4S-S-AdoMet</note>
    </ligand>
</feature>
<dbReference type="NCBIfam" id="TIGR03700">
    <property type="entry name" value="mena_SCO4494"/>
    <property type="match status" value="1"/>
</dbReference>
<dbReference type="UniPathway" id="UPA00079"/>
<dbReference type="InterPro" id="IPR034405">
    <property type="entry name" value="F420"/>
</dbReference>
<dbReference type="AlphaFoldDB" id="B9XCT7"/>
<protein>
    <recommendedName>
        <fullName evidence="6">Aminodeoxyfutalosine synthase</fullName>
        <shortName evidence="6">AFL synthase</shortName>
        <shortName evidence="6">Aminofutalosine synthase</shortName>
        <ecNumber evidence="6">2.5.1.120</ecNumber>
    </recommendedName>
    <alternativeName>
        <fullName evidence="6">Menaquinone biosynthetic enzyme MqnE</fullName>
    </alternativeName>
</protein>
<dbReference type="InterPro" id="IPR045567">
    <property type="entry name" value="CofH/MnqC-like_C"/>
</dbReference>
<proteinExistence type="inferred from homology"/>
<dbReference type="InterPro" id="IPR022432">
    <property type="entry name" value="MqnE"/>
</dbReference>
<dbReference type="GO" id="GO:0009234">
    <property type="term" value="P:menaquinone biosynthetic process"/>
    <property type="evidence" value="ECO:0007669"/>
    <property type="project" value="UniProtKB-UniRule"/>
</dbReference>
<dbReference type="SFLD" id="SFLDS00029">
    <property type="entry name" value="Radical_SAM"/>
    <property type="match status" value="1"/>
</dbReference>
<dbReference type="SFLD" id="SFLDF00343">
    <property type="entry name" value="aminofutalosine_synthase_(mqnE"/>
    <property type="match status" value="1"/>
</dbReference>
<reference evidence="10 11" key="1">
    <citation type="journal article" date="2011" name="J. Bacteriol.">
        <title>Genome sequence of 'Pedosphaera parvula' Ellin514, an aerobic Verrucomicrobial isolate from pasture soil.</title>
        <authorList>
            <person name="Kant R."/>
            <person name="van Passel M.W."/>
            <person name="Sangwan P."/>
            <person name="Palva A."/>
            <person name="Lucas S."/>
            <person name="Copeland A."/>
            <person name="Lapidus A."/>
            <person name="Glavina Del Rio T."/>
            <person name="Dalin E."/>
            <person name="Tice H."/>
            <person name="Bruce D."/>
            <person name="Goodwin L."/>
            <person name="Pitluck S."/>
            <person name="Chertkov O."/>
            <person name="Larimer F.W."/>
            <person name="Land M.L."/>
            <person name="Hauser L."/>
            <person name="Brettin T.S."/>
            <person name="Detter J.C."/>
            <person name="Han S."/>
            <person name="de Vos W.M."/>
            <person name="Janssen P.H."/>
            <person name="Smidt H."/>
        </authorList>
    </citation>
    <scope>NUCLEOTIDE SEQUENCE [LARGE SCALE GENOMIC DNA]</scope>
    <source>
        <strain evidence="10 11">Ellin514</strain>
    </source>
</reference>
<dbReference type="GO" id="GO:0102573">
    <property type="term" value="F:aminodeoxyfutalosine synthase activity"/>
    <property type="evidence" value="ECO:0007669"/>
    <property type="project" value="UniProtKB-EC"/>
</dbReference>
<evidence type="ECO:0000313" key="10">
    <source>
        <dbReference type="EMBL" id="EEF62283.1"/>
    </source>
</evidence>
<sequence length="389" mass="43507">MNSFVQRSELRDIYEKVAAGQRISEADALRLFDSKDLNAIGAIADLVRLRKNANRASYIINRYINYSNYCILSCQFCSFAKKKRDADGFQLSVEQIVQKAREASAIGITELHIVGGLHPSLPFSYYTEMLKSLRALDSRLQLKCFTAIEILHLAWLAKKSVKETLGELKAAGLDSLTGGGAEIFRKEVRSAIAKGKESADEYLEVHRTWHQMGGRSTCTMLFGHIESLTDRVDHLRQLRALQDETKGFTGFIPLPYQPENNEIPVKTPPTGFDTLRTLAISRIYLDNFDHITAYWVGMGLKLAQVALSYGADDIHGTIIEEHIFHMAGANSPQEQTEASLVKVIREAGRVPVQRNTFYEPIKIWDAPTQNEISAGANRSKVLDDNLATA</sequence>
<dbReference type="Pfam" id="PF04055">
    <property type="entry name" value="Radical_SAM"/>
    <property type="match status" value="1"/>
</dbReference>
<keyword evidence="1 6" id="KW-0004">4Fe-4S</keyword>
<dbReference type="SFLD" id="SFLDF00342">
    <property type="entry name" value="cyclic_dehypoxanthine_futalosi"/>
    <property type="match status" value="1"/>
</dbReference>
<keyword evidence="4 6" id="KW-0408">Iron</keyword>
<dbReference type="PANTHER" id="PTHR43076:SF7">
    <property type="entry name" value="AMINODEOXYFUTALOSINE SYNTHASE"/>
    <property type="match status" value="1"/>
</dbReference>
<dbReference type="SFLD" id="SFLDG01389">
    <property type="entry name" value="menaquinone_synthsis_involved"/>
    <property type="match status" value="1"/>
</dbReference>
<dbReference type="RefSeq" id="WP_007413635.1">
    <property type="nucleotide sequence ID" value="NZ_ABOX02000005.1"/>
</dbReference>
<dbReference type="GO" id="GO:0044689">
    <property type="term" value="F:7,8-didemethyl-8-hydroxy-5-deazariboflavin synthase activity"/>
    <property type="evidence" value="ECO:0007669"/>
    <property type="project" value="TreeGrafter"/>
</dbReference>
<name>B9XCT7_PEDPL</name>
<evidence type="ECO:0000256" key="7">
    <source>
        <dbReference type="PIRSR" id="PIRSR004762-1"/>
    </source>
</evidence>
<comment type="pathway">
    <text evidence="6">Quinol/quinone metabolism; menaquinone biosynthesis.</text>
</comment>
<dbReference type="OrthoDB" id="9802027at2"/>
<dbReference type="GO" id="GO:0051539">
    <property type="term" value="F:4 iron, 4 sulfur cluster binding"/>
    <property type="evidence" value="ECO:0007669"/>
    <property type="project" value="UniProtKB-KW"/>
</dbReference>
<evidence type="ECO:0000256" key="6">
    <source>
        <dbReference type="HAMAP-Rule" id="MF_00993"/>
    </source>
</evidence>
<keyword evidence="11" id="KW-1185">Reference proteome</keyword>
<keyword evidence="6" id="KW-0808">Transferase</keyword>
<comment type="cofactor">
    <cofactor evidence="6 7">
        <name>[4Fe-4S] cluster</name>
        <dbReference type="ChEBI" id="CHEBI:49883"/>
    </cofactor>
    <text evidence="6 7">Binds 1 [4Fe-4S] cluster. The cluster is coordinated with 3 cysteines and an exchangeable S-adenosyl-L-methionine.</text>
</comment>
<dbReference type="HAMAP" id="MF_00993">
    <property type="entry name" value="MqnE"/>
    <property type="match status" value="1"/>
</dbReference>
<evidence type="ECO:0000256" key="4">
    <source>
        <dbReference type="ARBA" id="ARBA00023004"/>
    </source>
</evidence>
<dbReference type="PROSITE" id="PS51918">
    <property type="entry name" value="RADICAL_SAM"/>
    <property type="match status" value="1"/>
</dbReference>
<feature type="binding site" evidence="6 7">
    <location>
        <position position="70"/>
    </location>
    <ligand>
        <name>[4Fe-4S] cluster</name>
        <dbReference type="ChEBI" id="CHEBI:49883"/>
        <note>4Fe-4S-S-AdoMet</note>
    </ligand>
</feature>
<accession>B9XCT7</accession>
<dbReference type="Proteomes" id="UP000003688">
    <property type="component" value="Unassembled WGS sequence"/>
</dbReference>
<dbReference type="InterPro" id="IPR020050">
    <property type="entry name" value="FO_synthase_su2"/>
</dbReference>
<dbReference type="SFLD" id="SFLDG01064">
    <property type="entry name" value="F420__menaquinone_cofactor_bio"/>
    <property type="match status" value="1"/>
</dbReference>
<evidence type="ECO:0000259" key="9">
    <source>
        <dbReference type="PROSITE" id="PS51918"/>
    </source>
</evidence>
<evidence type="ECO:0000256" key="8">
    <source>
        <dbReference type="PIRSR" id="PIRSR004762-2"/>
    </source>
</evidence>
<organism evidence="10 11">
    <name type="scientific">Pedosphaera parvula (strain Ellin514)</name>
    <dbReference type="NCBI Taxonomy" id="320771"/>
    <lineage>
        <taxon>Bacteria</taxon>
        <taxon>Pseudomonadati</taxon>
        <taxon>Verrucomicrobiota</taxon>
        <taxon>Pedosphaerae</taxon>
        <taxon>Pedosphaerales</taxon>
        <taxon>Pedosphaeraceae</taxon>
        <taxon>Pedosphaera</taxon>
    </lineage>
</organism>
<dbReference type="STRING" id="320771.Cflav_PD4918"/>
<comment type="catalytic activity">
    <reaction evidence="6">
        <text>3-[(1-carboxyvinyl)-oxy]benzoate + S-adenosyl-L-methionine + H2O = 6-amino-6-deoxyfutalosine + hydrogencarbonate + L-methionine + H(+)</text>
        <dbReference type="Rhea" id="RHEA:33075"/>
        <dbReference type="ChEBI" id="CHEBI:15377"/>
        <dbReference type="ChEBI" id="CHEBI:15378"/>
        <dbReference type="ChEBI" id="CHEBI:17544"/>
        <dbReference type="ChEBI" id="CHEBI:57844"/>
        <dbReference type="ChEBI" id="CHEBI:59789"/>
        <dbReference type="ChEBI" id="CHEBI:64286"/>
        <dbReference type="ChEBI" id="CHEBI:76981"/>
        <dbReference type="EC" id="2.5.1.120"/>
    </reaction>
</comment>
<keyword evidence="3 6" id="KW-0479">Metal-binding</keyword>
<dbReference type="InterPro" id="IPR058240">
    <property type="entry name" value="rSAM_sf"/>
</dbReference>
<evidence type="ECO:0000313" key="11">
    <source>
        <dbReference type="Proteomes" id="UP000003688"/>
    </source>
</evidence>
<dbReference type="Gene3D" id="3.20.20.70">
    <property type="entry name" value="Aldolase class I"/>
    <property type="match status" value="1"/>
</dbReference>
<evidence type="ECO:0000256" key="3">
    <source>
        <dbReference type="ARBA" id="ARBA00022723"/>
    </source>
</evidence>
<feature type="binding site" evidence="8">
    <location>
        <position position="76"/>
    </location>
    <ligand>
        <name>S-adenosyl-L-methionine</name>
        <dbReference type="ChEBI" id="CHEBI:59789"/>
    </ligand>
</feature>
<dbReference type="SMART" id="SM00729">
    <property type="entry name" value="Elp3"/>
    <property type="match status" value="1"/>
</dbReference>
<gene>
    <name evidence="6" type="primary">mqnE</name>
    <name evidence="10" type="ORF">Cflav_PD4918</name>
</gene>
<evidence type="ECO:0000256" key="1">
    <source>
        <dbReference type="ARBA" id="ARBA00022485"/>
    </source>
</evidence>
<dbReference type="NCBIfam" id="TIGR00423">
    <property type="entry name" value="CofH family radical SAM protein"/>
    <property type="match status" value="1"/>
</dbReference>
<dbReference type="GO" id="GO:0005506">
    <property type="term" value="F:iron ion binding"/>
    <property type="evidence" value="ECO:0007669"/>
    <property type="project" value="UniProtKB-UniRule"/>
</dbReference>
<keyword evidence="2 6" id="KW-0949">S-adenosyl-L-methionine</keyword>
<dbReference type="SUPFAM" id="SSF102114">
    <property type="entry name" value="Radical SAM enzymes"/>
    <property type="match status" value="1"/>
</dbReference>
<dbReference type="PIRSF" id="PIRSF004762">
    <property type="entry name" value="CHP00423"/>
    <property type="match status" value="1"/>
</dbReference>
<dbReference type="EMBL" id="ABOX02000005">
    <property type="protein sequence ID" value="EEF62283.1"/>
    <property type="molecule type" value="Genomic_DNA"/>
</dbReference>
<dbReference type="InterPro" id="IPR013785">
    <property type="entry name" value="Aldolase_TIM"/>
</dbReference>
<dbReference type="Pfam" id="PF19288">
    <property type="entry name" value="CofH_C"/>
    <property type="match status" value="1"/>
</dbReference>
<feature type="domain" description="Radical SAM core" evidence="9">
    <location>
        <begin position="56"/>
        <end position="286"/>
    </location>
</feature>
<feature type="binding site" evidence="8">
    <location>
        <position position="182"/>
    </location>
    <ligand>
        <name>S-adenosyl-L-methionine</name>
        <dbReference type="ChEBI" id="CHEBI:59789"/>
    </ligand>
</feature>
<feature type="binding site" evidence="6 7">
    <location>
        <position position="74"/>
    </location>
    <ligand>
        <name>[4Fe-4S] cluster</name>
        <dbReference type="ChEBI" id="CHEBI:49883"/>
        <note>4Fe-4S-S-AdoMet</note>
    </ligand>
</feature>
<comment type="caution">
    <text evidence="10">The sequence shown here is derived from an EMBL/GenBank/DDBJ whole genome shotgun (WGS) entry which is preliminary data.</text>
</comment>
<keyword evidence="5 6" id="KW-0411">Iron-sulfur</keyword>